<dbReference type="InterPro" id="IPR036938">
    <property type="entry name" value="PAP2/HPO_sf"/>
</dbReference>
<keyword evidence="5 8" id="KW-1133">Transmembrane helix</keyword>
<feature type="transmembrane region" description="Helical" evidence="8">
    <location>
        <begin position="162"/>
        <end position="178"/>
    </location>
</feature>
<keyword evidence="11" id="KW-1185">Reference proteome</keyword>
<evidence type="ECO:0000256" key="8">
    <source>
        <dbReference type="SAM" id="Phobius"/>
    </source>
</evidence>
<feature type="domain" description="Phosphatidic acid phosphatase type 2/haloperoxidase" evidence="9">
    <location>
        <begin position="111"/>
        <end position="233"/>
    </location>
</feature>
<evidence type="ECO:0000313" key="11">
    <source>
        <dbReference type="Proteomes" id="UP000095728"/>
    </source>
</evidence>
<dbReference type="PANTHER" id="PTHR14969">
    <property type="entry name" value="SPHINGOSINE-1-PHOSPHATE PHOSPHOHYDROLASE"/>
    <property type="match status" value="1"/>
</dbReference>
<evidence type="ECO:0000256" key="4">
    <source>
        <dbReference type="ARBA" id="ARBA00022824"/>
    </source>
</evidence>
<evidence type="ECO:0000256" key="3">
    <source>
        <dbReference type="ARBA" id="ARBA00022801"/>
    </source>
</evidence>
<evidence type="ECO:0000256" key="7">
    <source>
        <dbReference type="ARBA" id="ARBA00038324"/>
    </source>
</evidence>
<evidence type="ECO:0000259" key="9">
    <source>
        <dbReference type="SMART" id="SM00014"/>
    </source>
</evidence>
<dbReference type="GO" id="GO:0006629">
    <property type="term" value="P:lipid metabolic process"/>
    <property type="evidence" value="ECO:0007669"/>
    <property type="project" value="UniProtKB-ARBA"/>
</dbReference>
<accession>A0A1E5RN29</accession>
<comment type="caution">
    <text evidence="10">The sequence shown here is derived from an EMBL/GenBank/DDBJ whole genome shotgun (WGS) entry which is preliminary data.</text>
</comment>
<feature type="transmembrane region" description="Helical" evidence="8">
    <location>
        <begin position="316"/>
        <end position="336"/>
    </location>
</feature>
<dbReference type="STRING" id="56408.A0A1E5RN29"/>
<dbReference type="SUPFAM" id="SSF48317">
    <property type="entry name" value="Acid phosphatase/Vanadium-dependent haloperoxidase"/>
    <property type="match status" value="1"/>
</dbReference>
<proteinExistence type="inferred from homology"/>
<dbReference type="InParanoid" id="A0A1E5RN29"/>
<sequence>MGTTRRGKGGNVKPQELIQEAKKSNAKHQYADPGNHAADHYKPHMSYVRFKIREFLVPFVVEETPVLFRFQQFCRTKFLDEYFIHTANLGSHTFYVLCLPMSRWLCFSKTARDLVFLLGYSIYASGYVKDFCCLPRPRSPPLQRITHSPYTTKEYGAPSSHTANATAVTLFMIYYIFYEVKGEMTWTQSIGAMLLLFLYYATLTVGRVYSGMHGLFDIESGIVIGAAVFVVRLWVRDYMETLLLHWWYPVCNIALGLFLLFAHVNPVDECPCFKDSVAFVGVVGGLEFADWLYPYVFQTANYELNFPDANSGLTHLSVWTRLLIRVFIGVACVVLWKEGIAAMLASKLGLGGTVNVEKTENRENKINKQNSIKKTTEVQKHDLEIPLHRGVSASYILWKYFVYAMISFVSVIVAPMVFKLCGVY</sequence>
<dbReference type="SMART" id="SM00014">
    <property type="entry name" value="acidPPc"/>
    <property type="match status" value="1"/>
</dbReference>
<evidence type="ECO:0000256" key="2">
    <source>
        <dbReference type="ARBA" id="ARBA00022692"/>
    </source>
</evidence>
<comment type="similarity">
    <text evidence="7">Belongs to the type 2 lipid phosphate phosphatase family.</text>
</comment>
<comment type="subcellular location">
    <subcellularLocation>
        <location evidence="1">Endoplasmic reticulum membrane</location>
        <topology evidence="1">Multi-pass membrane protein</topology>
    </subcellularLocation>
</comment>
<feature type="transmembrane region" description="Helical" evidence="8">
    <location>
        <begin position="246"/>
        <end position="264"/>
    </location>
</feature>
<dbReference type="Gene3D" id="1.20.144.10">
    <property type="entry name" value="Phosphatidic acid phosphatase type 2/haloperoxidase"/>
    <property type="match status" value="1"/>
</dbReference>
<keyword evidence="6 8" id="KW-0472">Membrane</keyword>
<dbReference type="EMBL" id="LPNM01000005">
    <property type="protein sequence ID" value="OEJ88291.1"/>
    <property type="molecule type" value="Genomic_DNA"/>
</dbReference>
<feature type="transmembrane region" description="Helical" evidence="8">
    <location>
        <begin position="184"/>
        <end position="203"/>
    </location>
</feature>
<dbReference type="Pfam" id="PF01569">
    <property type="entry name" value="PAP2"/>
    <property type="match status" value="1"/>
</dbReference>
<evidence type="ECO:0000256" key="6">
    <source>
        <dbReference type="ARBA" id="ARBA00023136"/>
    </source>
</evidence>
<name>A0A1E5RN29_9ASCO</name>
<dbReference type="AlphaFoldDB" id="A0A1E5RN29"/>
<dbReference type="Proteomes" id="UP000095728">
    <property type="component" value="Unassembled WGS sequence"/>
</dbReference>
<gene>
    <name evidence="10" type="ORF">AWRI3579_g974</name>
</gene>
<dbReference type="GO" id="GO:0005789">
    <property type="term" value="C:endoplasmic reticulum membrane"/>
    <property type="evidence" value="ECO:0007669"/>
    <property type="project" value="UniProtKB-SubCell"/>
</dbReference>
<protein>
    <submittedName>
        <fullName evidence="10">Dihydrosphingosine 1-phosphate phosphatase LCB3</fullName>
    </submittedName>
</protein>
<dbReference type="FunCoup" id="A0A1E5RN29">
    <property type="interactions" value="371"/>
</dbReference>
<evidence type="ECO:0000313" key="10">
    <source>
        <dbReference type="EMBL" id="OEJ88291.1"/>
    </source>
</evidence>
<keyword evidence="3" id="KW-0378">Hydrolase</keyword>
<dbReference type="InterPro" id="IPR000326">
    <property type="entry name" value="PAP2/HPO"/>
</dbReference>
<evidence type="ECO:0000256" key="1">
    <source>
        <dbReference type="ARBA" id="ARBA00004477"/>
    </source>
</evidence>
<feature type="transmembrane region" description="Helical" evidence="8">
    <location>
        <begin position="397"/>
        <end position="418"/>
    </location>
</feature>
<dbReference type="PANTHER" id="PTHR14969:SF28">
    <property type="entry name" value="DIHYDROSPHINGOSINE 1-PHOSPHATE PHOSPHATASE LCB3-RELATED"/>
    <property type="match status" value="1"/>
</dbReference>
<dbReference type="OrthoDB" id="301434at2759"/>
<feature type="transmembrane region" description="Helical" evidence="8">
    <location>
        <begin position="215"/>
        <end position="234"/>
    </location>
</feature>
<keyword evidence="4" id="KW-0256">Endoplasmic reticulum</keyword>
<evidence type="ECO:0000256" key="5">
    <source>
        <dbReference type="ARBA" id="ARBA00022989"/>
    </source>
</evidence>
<dbReference type="GO" id="GO:0042392">
    <property type="term" value="F:sphingosine-1-phosphate phosphatase activity"/>
    <property type="evidence" value="ECO:0007669"/>
    <property type="project" value="TreeGrafter"/>
</dbReference>
<keyword evidence="2 8" id="KW-0812">Transmembrane</keyword>
<reference evidence="11" key="1">
    <citation type="journal article" date="2016" name="Genome Announc.">
        <title>Genome sequences of three species of Hanseniaspora isolated from spontaneous wine fermentations.</title>
        <authorList>
            <person name="Sternes P.R."/>
            <person name="Lee D."/>
            <person name="Kutyna D.R."/>
            <person name="Borneman A.R."/>
        </authorList>
    </citation>
    <scope>NUCLEOTIDE SEQUENCE [LARGE SCALE GENOMIC DNA]</scope>
    <source>
        <strain evidence="11">AWRI3579</strain>
    </source>
</reference>
<organism evidence="10 11">
    <name type="scientific">Hanseniaspora osmophila</name>
    <dbReference type="NCBI Taxonomy" id="56408"/>
    <lineage>
        <taxon>Eukaryota</taxon>
        <taxon>Fungi</taxon>
        <taxon>Dikarya</taxon>
        <taxon>Ascomycota</taxon>
        <taxon>Saccharomycotina</taxon>
        <taxon>Saccharomycetes</taxon>
        <taxon>Saccharomycodales</taxon>
        <taxon>Saccharomycodaceae</taxon>
        <taxon>Hanseniaspora</taxon>
    </lineage>
</organism>
<dbReference type="CDD" id="cd03388">
    <property type="entry name" value="PAP2_SPPase1"/>
    <property type="match status" value="1"/>
</dbReference>